<evidence type="ECO:0000313" key="12">
    <source>
        <dbReference type="EMBL" id="MCO6158696.1"/>
    </source>
</evidence>
<evidence type="ECO:0000256" key="9">
    <source>
        <dbReference type="ARBA" id="ARBA00023239"/>
    </source>
</evidence>
<comment type="function">
    <text evidence="2">Catalyzes the conversion of 7,8-dihydroneopterin triphosphate (H2NTP) to 6-carboxy-5,6,7,8-tetrahydropterin (CPH4) and acetaldehyde.</text>
</comment>
<sequence>MSTLELSFTRRFSMGHRLISGSSERCAIPHGHNEFVTVTLQARTPARLDGAQNMVVPFAEAKQRWHAFIDTRLDHSFQISSADPLLDWFRQHEPQRLDRLVVTPGDPTTELMAALLYAKLQAFLRDEGDVLVCTSLTLEETPTNTVCLTGGPEIFLPECSGTPGDFWWHRADCSLSDLPSPL</sequence>
<dbReference type="EC" id="4.1.2.50" evidence="5"/>
<proteinExistence type="inferred from homology"/>
<evidence type="ECO:0000256" key="2">
    <source>
        <dbReference type="ARBA" id="ARBA00002285"/>
    </source>
</evidence>
<name>A0ABT1CCV9_9PROT</name>
<dbReference type="Proteomes" id="UP001523401">
    <property type="component" value="Unassembled WGS sequence"/>
</dbReference>
<dbReference type="PANTHER" id="PTHR12589">
    <property type="entry name" value="PYRUVOYL TETRAHYDROBIOPTERIN SYNTHASE"/>
    <property type="match status" value="1"/>
</dbReference>
<dbReference type="InterPro" id="IPR038418">
    <property type="entry name" value="6-PTP_synth/QueD_sf"/>
</dbReference>
<gene>
    <name evidence="12" type="ORF">NF685_01465</name>
</gene>
<comment type="cofactor">
    <cofactor evidence="1">
        <name>Zn(2+)</name>
        <dbReference type="ChEBI" id="CHEBI:29105"/>
    </cofactor>
</comment>
<dbReference type="InterPro" id="IPR007115">
    <property type="entry name" value="6-PTP_synth/QueD"/>
</dbReference>
<comment type="pathway">
    <text evidence="3">Purine metabolism; 7-cyano-7-deazaguanine biosynthesis.</text>
</comment>
<dbReference type="EMBL" id="JAMXQU010000001">
    <property type="protein sequence ID" value="MCO6158696.1"/>
    <property type="molecule type" value="Genomic_DNA"/>
</dbReference>
<evidence type="ECO:0000256" key="5">
    <source>
        <dbReference type="ARBA" id="ARBA00012982"/>
    </source>
</evidence>
<dbReference type="Pfam" id="PF01242">
    <property type="entry name" value="PTPS"/>
    <property type="match status" value="1"/>
</dbReference>
<comment type="catalytic activity">
    <reaction evidence="11">
        <text>7,8-dihydroneopterin 3'-triphosphate + H2O = 6-carboxy-5,6,7,8-tetrahydropterin + triphosphate + acetaldehyde + 2 H(+)</text>
        <dbReference type="Rhea" id="RHEA:27966"/>
        <dbReference type="ChEBI" id="CHEBI:15343"/>
        <dbReference type="ChEBI" id="CHEBI:15377"/>
        <dbReference type="ChEBI" id="CHEBI:15378"/>
        <dbReference type="ChEBI" id="CHEBI:18036"/>
        <dbReference type="ChEBI" id="CHEBI:58462"/>
        <dbReference type="ChEBI" id="CHEBI:61032"/>
        <dbReference type="EC" id="4.1.2.50"/>
    </reaction>
</comment>
<keyword evidence="13" id="KW-1185">Reference proteome</keyword>
<keyword evidence="8" id="KW-0862">Zinc</keyword>
<evidence type="ECO:0000256" key="4">
    <source>
        <dbReference type="ARBA" id="ARBA00008900"/>
    </source>
</evidence>
<comment type="similarity">
    <text evidence="4">Belongs to the PTPS family. QueD subfamily.</text>
</comment>
<accession>A0ABT1CCV9</accession>
<dbReference type="Gene3D" id="3.30.479.10">
    <property type="entry name" value="6-pyruvoyl tetrahydropterin synthase/QueD"/>
    <property type="match status" value="1"/>
</dbReference>
<evidence type="ECO:0000256" key="7">
    <source>
        <dbReference type="ARBA" id="ARBA00022723"/>
    </source>
</evidence>
<evidence type="ECO:0000313" key="13">
    <source>
        <dbReference type="Proteomes" id="UP001523401"/>
    </source>
</evidence>
<dbReference type="SUPFAM" id="SSF55620">
    <property type="entry name" value="Tetrahydrobiopterin biosynthesis enzymes-like"/>
    <property type="match status" value="1"/>
</dbReference>
<evidence type="ECO:0000256" key="1">
    <source>
        <dbReference type="ARBA" id="ARBA00001947"/>
    </source>
</evidence>
<reference evidence="12 13" key="1">
    <citation type="submission" date="2022-06" db="EMBL/GenBank/DDBJ databases">
        <title>Whole-genome of Asaia lannensis strain LMG 27011T.</title>
        <authorList>
            <person name="Sombolestani A."/>
        </authorList>
    </citation>
    <scope>NUCLEOTIDE SEQUENCE [LARGE SCALE GENOMIC DNA]</scope>
    <source>
        <strain evidence="12 13">NBRC 102526</strain>
    </source>
</reference>
<dbReference type="RefSeq" id="WP_252848295.1">
    <property type="nucleotide sequence ID" value="NZ_BAPW01000034.1"/>
</dbReference>
<keyword evidence="9" id="KW-0456">Lyase</keyword>
<organism evidence="12 13">
    <name type="scientific">Asaia lannensis NBRC 102526</name>
    <dbReference type="NCBI Taxonomy" id="1307926"/>
    <lineage>
        <taxon>Bacteria</taxon>
        <taxon>Pseudomonadati</taxon>
        <taxon>Pseudomonadota</taxon>
        <taxon>Alphaproteobacteria</taxon>
        <taxon>Acetobacterales</taxon>
        <taxon>Acetobacteraceae</taxon>
        <taxon>Asaia</taxon>
    </lineage>
</organism>
<evidence type="ECO:0000256" key="3">
    <source>
        <dbReference type="ARBA" id="ARBA00005061"/>
    </source>
</evidence>
<keyword evidence="7" id="KW-0479">Metal-binding</keyword>
<comment type="caution">
    <text evidence="12">The sequence shown here is derived from an EMBL/GenBank/DDBJ whole genome shotgun (WGS) entry which is preliminary data.</text>
</comment>
<evidence type="ECO:0000256" key="6">
    <source>
        <dbReference type="ARBA" id="ARBA00018141"/>
    </source>
</evidence>
<evidence type="ECO:0000256" key="11">
    <source>
        <dbReference type="ARBA" id="ARBA00048807"/>
    </source>
</evidence>
<evidence type="ECO:0000256" key="8">
    <source>
        <dbReference type="ARBA" id="ARBA00022833"/>
    </source>
</evidence>
<dbReference type="PANTHER" id="PTHR12589:SF7">
    <property type="entry name" value="6-PYRUVOYL TETRAHYDROBIOPTERIN SYNTHASE"/>
    <property type="match status" value="1"/>
</dbReference>
<evidence type="ECO:0000256" key="10">
    <source>
        <dbReference type="ARBA" id="ARBA00031449"/>
    </source>
</evidence>
<protein>
    <recommendedName>
        <fullName evidence="6">6-carboxy-5,6,7,8-tetrahydropterin synthase</fullName>
        <ecNumber evidence="5">4.1.2.50</ecNumber>
    </recommendedName>
    <alternativeName>
        <fullName evidence="10">Queuosine biosynthesis protein QueD</fullName>
    </alternativeName>
</protein>